<dbReference type="InterPro" id="IPR027417">
    <property type="entry name" value="P-loop_NTPase"/>
</dbReference>
<feature type="domain" description="Sulfotransferase" evidence="3">
    <location>
        <begin position="5"/>
        <end position="124"/>
    </location>
</feature>
<dbReference type="EMBL" id="AK403723">
    <property type="protein sequence ID" value="BAM19897.1"/>
    <property type="molecule type" value="mRNA"/>
</dbReference>
<protein>
    <submittedName>
        <fullName evidence="4">Sulfotransferase</fullName>
    </submittedName>
</protein>
<reference evidence="4" key="1">
    <citation type="journal article" date="2012" name="BMC Biol.">
        <title>Comprehensive microarray-based analysis for stage-specific larval camouflage pattern-associated genes in the swallowtail butterfly, Papilio xuthus.</title>
        <authorList>
            <person name="Futahashi R."/>
            <person name="Shirataki H."/>
            <person name="Narita T."/>
            <person name="Mita K."/>
            <person name="Fujiwara H."/>
        </authorList>
    </citation>
    <scope>NUCLEOTIDE SEQUENCE</scope>
    <source>
        <tissue evidence="4">Epidermis</tissue>
    </source>
</reference>
<evidence type="ECO:0000313" key="4">
    <source>
        <dbReference type="EMBL" id="BAM19897.1"/>
    </source>
</evidence>
<dbReference type="GO" id="GO:0008146">
    <property type="term" value="F:sulfotransferase activity"/>
    <property type="evidence" value="ECO:0007669"/>
    <property type="project" value="InterPro"/>
</dbReference>
<dbReference type="PANTHER" id="PTHR11783">
    <property type="entry name" value="SULFOTRANSFERASE SULT"/>
    <property type="match status" value="1"/>
</dbReference>
<comment type="similarity">
    <text evidence="1">Belongs to the sulfotransferase 1 family.</text>
</comment>
<dbReference type="AlphaFoldDB" id="I4DPQ7"/>
<dbReference type="Gene3D" id="3.40.50.300">
    <property type="entry name" value="P-loop containing nucleotide triphosphate hydrolases"/>
    <property type="match status" value="1"/>
</dbReference>
<evidence type="ECO:0000259" key="3">
    <source>
        <dbReference type="Pfam" id="PF00685"/>
    </source>
</evidence>
<accession>I4DPQ7</accession>
<name>I4DPQ7_PAPXU</name>
<dbReference type="InterPro" id="IPR000863">
    <property type="entry name" value="Sulfotransferase_dom"/>
</dbReference>
<keyword evidence="2 4" id="KW-0808">Transferase</keyword>
<dbReference type="Pfam" id="PF00685">
    <property type="entry name" value="Sulfotransfer_1"/>
    <property type="match status" value="1"/>
</dbReference>
<organism evidence="4">
    <name type="scientific">Papilio xuthus</name>
    <name type="common">Asian swallowtail butterfly</name>
    <dbReference type="NCBI Taxonomy" id="66420"/>
    <lineage>
        <taxon>Eukaryota</taxon>
        <taxon>Metazoa</taxon>
        <taxon>Ecdysozoa</taxon>
        <taxon>Arthropoda</taxon>
        <taxon>Hexapoda</taxon>
        <taxon>Insecta</taxon>
        <taxon>Pterygota</taxon>
        <taxon>Neoptera</taxon>
        <taxon>Endopterygota</taxon>
        <taxon>Lepidoptera</taxon>
        <taxon>Glossata</taxon>
        <taxon>Ditrysia</taxon>
        <taxon>Papilionoidea</taxon>
        <taxon>Papilionidae</taxon>
        <taxon>Papilioninae</taxon>
        <taxon>Papilio</taxon>
    </lineage>
</organism>
<dbReference type="SUPFAM" id="SSF52540">
    <property type="entry name" value="P-loop containing nucleoside triphosphate hydrolases"/>
    <property type="match status" value="1"/>
</dbReference>
<evidence type="ECO:0000256" key="2">
    <source>
        <dbReference type="ARBA" id="ARBA00022679"/>
    </source>
</evidence>
<sequence length="134" mass="15024">MPLRPDDIFVASFPRSGTTWTQELVWLLASDLDYSKAAAIPLQARYTFLEFSMYLSKEILNAVKNENAGKEDQLKILDILSAPGSQLAAQMSSPRFLKTHLPMSLLPPTLLDSTKVLYVARNPTRRSRIVLSSQ</sequence>
<evidence type="ECO:0000256" key="1">
    <source>
        <dbReference type="ARBA" id="ARBA00005771"/>
    </source>
</evidence>
<proteinExistence type="evidence at transcript level"/>